<dbReference type="Proteomes" id="UP001311232">
    <property type="component" value="Unassembled WGS sequence"/>
</dbReference>
<feature type="non-terminal residue" evidence="2">
    <location>
        <position position="1"/>
    </location>
</feature>
<accession>A0AAV9RM32</accession>
<comment type="caution">
    <text evidence="2">The sequence shown here is derived from an EMBL/GenBank/DDBJ whole genome shotgun (WGS) entry which is preliminary data.</text>
</comment>
<evidence type="ECO:0000313" key="3">
    <source>
        <dbReference type="Proteomes" id="UP001311232"/>
    </source>
</evidence>
<feature type="region of interest" description="Disordered" evidence="1">
    <location>
        <begin position="1"/>
        <end position="102"/>
    </location>
</feature>
<feature type="compositionally biased region" description="Polar residues" evidence="1">
    <location>
        <begin position="143"/>
        <end position="155"/>
    </location>
</feature>
<sequence length="155" mass="16397">FPTWALKSPSRIMESPGGALSSTPDRDTKKAGYSALPLGPVGQNNSQRPIPDPKAQDATLSSTGVNPNMRRLSWGQQANPPQPAASPPWATPELEESPAPLKEMGSRAMLCVEASPTISSRYLSTSTHKLRLLPPSEEKHSTSLKASLSIPGSGS</sequence>
<dbReference type="EMBL" id="JAHHUM010001719">
    <property type="protein sequence ID" value="KAK5610041.1"/>
    <property type="molecule type" value="Genomic_DNA"/>
</dbReference>
<feature type="region of interest" description="Disordered" evidence="1">
    <location>
        <begin position="122"/>
        <end position="155"/>
    </location>
</feature>
<dbReference type="AlphaFoldDB" id="A0AAV9RM32"/>
<feature type="compositionally biased region" description="Pro residues" evidence="1">
    <location>
        <begin position="80"/>
        <end position="90"/>
    </location>
</feature>
<reference evidence="2 3" key="1">
    <citation type="submission" date="2021-06" db="EMBL/GenBank/DDBJ databases">
        <authorList>
            <person name="Palmer J.M."/>
        </authorList>
    </citation>
    <scope>NUCLEOTIDE SEQUENCE [LARGE SCALE GENOMIC DNA]</scope>
    <source>
        <strain evidence="2 3">MEX-2019</strain>
        <tissue evidence="2">Muscle</tissue>
    </source>
</reference>
<evidence type="ECO:0000313" key="2">
    <source>
        <dbReference type="EMBL" id="KAK5610041.1"/>
    </source>
</evidence>
<evidence type="ECO:0000256" key="1">
    <source>
        <dbReference type="SAM" id="MobiDB-lite"/>
    </source>
</evidence>
<name>A0AAV9RM32_9TELE</name>
<organism evidence="2 3">
    <name type="scientific">Crenichthys baileyi</name>
    <name type="common">White River springfish</name>
    <dbReference type="NCBI Taxonomy" id="28760"/>
    <lineage>
        <taxon>Eukaryota</taxon>
        <taxon>Metazoa</taxon>
        <taxon>Chordata</taxon>
        <taxon>Craniata</taxon>
        <taxon>Vertebrata</taxon>
        <taxon>Euteleostomi</taxon>
        <taxon>Actinopterygii</taxon>
        <taxon>Neopterygii</taxon>
        <taxon>Teleostei</taxon>
        <taxon>Neoteleostei</taxon>
        <taxon>Acanthomorphata</taxon>
        <taxon>Ovalentaria</taxon>
        <taxon>Atherinomorphae</taxon>
        <taxon>Cyprinodontiformes</taxon>
        <taxon>Goodeidae</taxon>
        <taxon>Crenichthys</taxon>
    </lineage>
</organism>
<gene>
    <name evidence="2" type="ORF">CRENBAI_014134</name>
</gene>
<proteinExistence type="predicted"/>
<protein>
    <submittedName>
        <fullName evidence="2">Uncharacterized protein</fullName>
    </submittedName>
</protein>
<keyword evidence="3" id="KW-1185">Reference proteome</keyword>